<gene>
    <name evidence="2" type="ORF">G163CM_06390</name>
</gene>
<sequence length="69" mass="8279">MKYLILLLSAISLFLSIESFYFSFFIVRSFYLVQAGSELHFITKTVIRFCMGCAFFYISYRLFRKYKKA</sequence>
<reference evidence="2 3" key="1">
    <citation type="journal article" date="2022" name="Int. J. Syst. Evol. Microbiol.">
        <title>Pseudocitrobacter corydidari sp. nov., isolated from the Asian emerald cockroach Corydidarum magnifica.</title>
        <authorList>
            <person name="Guzman J."/>
            <person name="Poehlein A."/>
            <person name="Glaeser S.P."/>
            <person name="Schwengers O."/>
            <person name="Blom J."/>
            <person name="Hollensteiner J."/>
            <person name="Kampfer P."/>
            <person name="Vilcinskas A."/>
        </authorList>
    </citation>
    <scope>NUCLEOTIDE SEQUENCE [LARGE SCALE GENOMIC DNA]</scope>
    <source>
        <strain evidence="2">G163CM</strain>
    </source>
</reference>
<dbReference type="Proteomes" id="UP001199659">
    <property type="component" value="Chromosome"/>
</dbReference>
<keyword evidence="3" id="KW-1185">Reference proteome</keyword>
<organism evidence="2 3">
    <name type="scientific">Pseudocitrobacter corydidari</name>
    <dbReference type="NCBI Taxonomy" id="2891570"/>
    <lineage>
        <taxon>Bacteria</taxon>
        <taxon>Pseudomonadati</taxon>
        <taxon>Pseudomonadota</taxon>
        <taxon>Gammaproteobacteria</taxon>
        <taxon>Enterobacterales</taxon>
        <taxon>Enterobacteriaceae</taxon>
        <taxon>Pseudocitrobacter</taxon>
    </lineage>
</organism>
<evidence type="ECO:0000313" key="3">
    <source>
        <dbReference type="Proteomes" id="UP001199659"/>
    </source>
</evidence>
<name>A0ABY3S093_9ENTR</name>
<proteinExistence type="predicted"/>
<dbReference type="EMBL" id="CP087880">
    <property type="protein sequence ID" value="UGS39954.1"/>
    <property type="molecule type" value="Genomic_DNA"/>
</dbReference>
<keyword evidence="1" id="KW-1133">Transmembrane helix</keyword>
<accession>A0ABY3S093</accession>
<evidence type="ECO:0000313" key="2">
    <source>
        <dbReference type="EMBL" id="UGS39954.1"/>
    </source>
</evidence>
<protein>
    <submittedName>
        <fullName evidence="2">Uncharacterized protein</fullName>
    </submittedName>
</protein>
<keyword evidence="1" id="KW-0812">Transmembrane</keyword>
<keyword evidence="1" id="KW-0472">Membrane</keyword>
<evidence type="ECO:0000256" key="1">
    <source>
        <dbReference type="SAM" id="Phobius"/>
    </source>
</evidence>
<feature type="transmembrane region" description="Helical" evidence="1">
    <location>
        <begin position="45"/>
        <end position="63"/>
    </location>
</feature>